<protein>
    <submittedName>
        <fullName evidence="1">Uncharacterized protein</fullName>
    </submittedName>
</protein>
<accession>A0A1G9BCF8</accession>
<dbReference type="RefSeq" id="WP_090939615.1">
    <property type="nucleotide sequence ID" value="NZ_FNDJ01000015.1"/>
</dbReference>
<sequence length="476" mass="52724">MGDELDPFTIQSRDEVNKRRFTRMFGDPDQAARLLAEAAEQDRAPLGVSSILLDRASVDYAWGYFGGNAKPPRLTLPAVAEFVNAAVLYDHVLTGPEGSRSERFTRGPDGSWIEQPLWKGAGEVVEEIDGHLSWAEIFSVLAVAKGPALEGLEVTVPGVEQLLDAPLDQRKVAGRLAAITPRAAMLSPHKLYDLVDRDDHYYSDFSLGTLGPTKAALDTVDPELAGTSPRNRHWDVYAYRDGESFPEQDTGEHFAAHLVYRTHVYLLFADLLGCPYSADAVRGELVSRLDGPRRGFAERVVDLVGQAEQAKDEQVNAFLGSPAFRVRIPLVLKHVLSRARTREEVLQITMDTRDSREARRFRRYARNVDEAIAEGRREDVVRACAELTAYGVTFDAGLAERSPRSSAGTVMTDVAKELVSVGSPLLGALVPGVALASGRLRHRFGRRRFAFVERLTRLPRNLNALEREFSGLWPHP</sequence>
<organism evidence="1 2">
    <name type="scientific">Nonomuraea jiangxiensis</name>
    <dbReference type="NCBI Taxonomy" id="633440"/>
    <lineage>
        <taxon>Bacteria</taxon>
        <taxon>Bacillati</taxon>
        <taxon>Actinomycetota</taxon>
        <taxon>Actinomycetes</taxon>
        <taxon>Streptosporangiales</taxon>
        <taxon>Streptosporangiaceae</taxon>
        <taxon>Nonomuraea</taxon>
    </lineage>
</organism>
<keyword evidence="2" id="KW-1185">Reference proteome</keyword>
<gene>
    <name evidence="1" type="ORF">SAMN05421869_115222</name>
</gene>
<dbReference type="Proteomes" id="UP000199202">
    <property type="component" value="Unassembled WGS sequence"/>
</dbReference>
<evidence type="ECO:0000313" key="1">
    <source>
        <dbReference type="EMBL" id="SDK37228.1"/>
    </source>
</evidence>
<dbReference type="STRING" id="633440.SAMN05421869_115222"/>
<dbReference type="AlphaFoldDB" id="A0A1G9BCF8"/>
<proteinExistence type="predicted"/>
<dbReference type="OrthoDB" id="9892431at2"/>
<dbReference type="EMBL" id="FNDJ01000015">
    <property type="protein sequence ID" value="SDK37228.1"/>
    <property type="molecule type" value="Genomic_DNA"/>
</dbReference>
<evidence type="ECO:0000313" key="2">
    <source>
        <dbReference type="Proteomes" id="UP000199202"/>
    </source>
</evidence>
<reference evidence="1 2" key="1">
    <citation type="submission" date="2016-10" db="EMBL/GenBank/DDBJ databases">
        <authorList>
            <person name="de Groot N.N."/>
        </authorList>
    </citation>
    <scope>NUCLEOTIDE SEQUENCE [LARGE SCALE GENOMIC DNA]</scope>
    <source>
        <strain evidence="1 2">CGMCC 4.6533</strain>
    </source>
</reference>
<name>A0A1G9BCF8_9ACTN</name>